<evidence type="ECO:0000256" key="1">
    <source>
        <dbReference type="ARBA" id="ARBA00001947"/>
    </source>
</evidence>
<keyword evidence="9" id="KW-0862">Zinc</keyword>
<evidence type="ECO:0000256" key="20">
    <source>
        <dbReference type="ARBA" id="ARBA00081981"/>
    </source>
</evidence>
<dbReference type="FunFam" id="1.10.10.1180:FF:000001">
    <property type="entry name" value="inner nuclear membrane protein Man1"/>
    <property type="match status" value="1"/>
</dbReference>
<dbReference type="Pfam" id="PF09402">
    <property type="entry name" value="MSC"/>
    <property type="match status" value="1"/>
</dbReference>
<evidence type="ECO:0000256" key="8">
    <source>
        <dbReference type="ARBA" id="ARBA00022723"/>
    </source>
</evidence>
<keyword evidence="10 22" id="KW-1133">Transmembrane helix</keyword>
<keyword evidence="12" id="KW-0238">DNA-binding</keyword>
<dbReference type="FunFam" id="2.170.150.20:FF:000004">
    <property type="entry name" value="Peptide-methionine (R)-S-oxide reductase"/>
    <property type="match status" value="1"/>
</dbReference>
<dbReference type="EC" id="1.8.4.14" evidence="4"/>
<keyword evidence="8" id="KW-0479">Metal-binding</keyword>
<dbReference type="GO" id="GO:0006998">
    <property type="term" value="P:nuclear envelope organization"/>
    <property type="evidence" value="ECO:0007669"/>
    <property type="project" value="TreeGrafter"/>
</dbReference>
<dbReference type="GO" id="GO:0005637">
    <property type="term" value="C:nuclear inner membrane"/>
    <property type="evidence" value="ECO:0007669"/>
    <property type="project" value="UniProtKB-SubCell"/>
</dbReference>
<evidence type="ECO:0000256" key="11">
    <source>
        <dbReference type="ARBA" id="ARBA00023002"/>
    </source>
</evidence>
<dbReference type="Gene3D" id="2.170.150.20">
    <property type="entry name" value="Peptide methionine sulfoxide reductase"/>
    <property type="match status" value="1"/>
</dbReference>
<dbReference type="GO" id="GO:0030514">
    <property type="term" value="P:negative regulation of BMP signaling pathway"/>
    <property type="evidence" value="ECO:0007669"/>
    <property type="project" value="TreeGrafter"/>
</dbReference>
<dbReference type="Pfam" id="PF01641">
    <property type="entry name" value="SelR"/>
    <property type="match status" value="1"/>
</dbReference>
<protein>
    <recommendedName>
        <fullName evidence="19">Inner nuclear membrane protein Man1</fullName>
        <ecNumber evidence="5">1.8.4.12</ecNumber>
        <ecNumber evidence="4">1.8.4.14</ecNumber>
    </recommendedName>
    <alternativeName>
        <fullName evidence="20">LEM domain-containing protein 3</fullName>
    </alternativeName>
</protein>
<keyword evidence="26" id="KW-1185">Reference proteome</keyword>
<comment type="cofactor">
    <cofactor evidence="1">
        <name>Zn(2+)</name>
        <dbReference type="ChEBI" id="CHEBI:29105"/>
    </cofactor>
</comment>
<keyword evidence="6" id="KW-0597">Phosphoprotein</keyword>
<evidence type="ECO:0000256" key="9">
    <source>
        <dbReference type="ARBA" id="ARBA00022833"/>
    </source>
</evidence>
<keyword evidence="13 22" id="KW-0472">Membrane</keyword>
<gene>
    <name evidence="25" type="ORF">MG293_002980</name>
</gene>
<sequence>MAAAAASAPQQLSDEELFSQLRRYGLSPGPVTESTRPVYLKKLKKLREEEQQQHRSGGRGTKTRNSNNNNTAAATVAAAGPAAAAVGMGVRPVSGDLSYLRTPGGLGRVSASGPETPLGGPGGASATLTAGSKVLLGFSSDESDVEASPRDQAGGGGGRKDRAPLQYRGLKPPAAPLAASEVTNSNSAERRKPHSWWGARRPAAPELQSPSGRDGAADDEEQEGEDGDDRDPEAEEPLWSGRTVNGSRLLPYSCRENYSDSEEEEDDDVASSRQVLKDDTLSRHRPRRGHSKPLSPLPAKSAVGRLETSVQGGGGIAMNDRAAAAGSLDRSRNLEESAAAAEQGGGCDSLDSSPIPRYRVNTKKLTPLLPPPLADMDSTLDSSTGSLLKTNNHIGGGAFGVDSPRIFPNSLPPSAAVAASSSLRINHSNHTGSNHTYLKNTYNKPKLSEPEEELLQQFKREEVSPTGGFSAHYLSMFLLTAACLFFLILGLTYLGMRGTGVSEDGGLGIKNPFDETFGNIQESEKNLMMNTLYKLHDRLAQLAGDHECGSSSQRTLSVQEAAAYLKDLGPEYEDIFNISLQWIFENGKDVGIRCVGYGPEEELTDIVDVQFLQSTRPQMSFWCRFRRAFVTVTHRLLLLCLGVVMVCAVLRYMKYRWTKEEEETRQMYDMVVKIIDVLRSHNEACQENKDLQPYMPIPHVRDSLIQPHDRKKMKKVWDRAVDFLAANESRVRTETRRIGGADFLVWRWIQPSASCDKILVIPSKVWQGQAFHLDRRNSPPNSLTPCLKIRNMFDPVMEIGDQWHLAIQEAILEKCSDNDGIVHIAVDKNSREGCVYVKCLSPEYAGKAFKALHGSWFDVAACGTELRPPAFRECRVLATGPPGKSLYCDFITQGFERVTSYFRFHNLEQVFKNIIEPELIIKFKKLLPLFFASRFVGEDITVMSAFNLLHLVTKSQPAALRACGLPSGSCRDKKNCKVVFSQQELRKRLTPLQYHVTQEKGTESAFEGEYTHHKDPGIYKCVVCGTPLFKSETKFDSGSGWPSFHDVINSDAVTFTDDFSYGMHRVETSCSQCGAHLGHIFDDGPRPTGKRYCINSASLSFTAAESSGPQGDSAGGSPAPGDKTEL</sequence>
<evidence type="ECO:0000256" key="3">
    <source>
        <dbReference type="ARBA" id="ARBA00007174"/>
    </source>
</evidence>
<feature type="transmembrane region" description="Helical" evidence="22">
    <location>
        <begin position="473"/>
        <end position="494"/>
    </location>
</feature>
<accession>A0AAD4UMS3</accession>
<dbReference type="PANTHER" id="PTHR13428">
    <property type="entry name" value="INNER NUCLEAR MEMBRANE PROTEIN MAN1 LEM DOMAIN CONTAINING PROTEIN"/>
    <property type="match status" value="1"/>
</dbReference>
<feature type="region of interest" description="Disordered" evidence="21">
    <location>
        <begin position="45"/>
        <end position="83"/>
    </location>
</feature>
<evidence type="ECO:0000256" key="17">
    <source>
        <dbReference type="ARBA" id="ARBA00057490"/>
    </source>
</evidence>
<dbReference type="InterPro" id="IPR003887">
    <property type="entry name" value="LEM_dom"/>
</dbReference>
<comment type="similarity">
    <text evidence="3">Belongs to the MsrB Met sulfoxide reductase family.</text>
</comment>
<dbReference type="GO" id="GO:0033745">
    <property type="term" value="F:L-methionine-(R)-S-oxide reductase activity"/>
    <property type="evidence" value="ECO:0007669"/>
    <property type="project" value="UniProtKB-EC"/>
</dbReference>
<dbReference type="CDD" id="cd12942">
    <property type="entry name" value="LEM_Man1"/>
    <property type="match status" value="1"/>
</dbReference>
<evidence type="ECO:0000256" key="10">
    <source>
        <dbReference type="ARBA" id="ARBA00022989"/>
    </source>
</evidence>
<evidence type="ECO:0000313" key="26">
    <source>
        <dbReference type="Proteomes" id="UP001214576"/>
    </source>
</evidence>
<dbReference type="NCBIfam" id="TIGR00357">
    <property type="entry name" value="peptide-methionine (R)-S-oxide reductase MsrB"/>
    <property type="match status" value="1"/>
</dbReference>
<dbReference type="InterPro" id="IPR035979">
    <property type="entry name" value="RBD_domain_sf"/>
</dbReference>
<organism evidence="25 26">
    <name type="scientific">Ovis ammon polii</name>
    <dbReference type="NCBI Taxonomy" id="230172"/>
    <lineage>
        <taxon>Eukaryota</taxon>
        <taxon>Metazoa</taxon>
        <taxon>Chordata</taxon>
        <taxon>Craniata</taxon>
        <taxon>Vertebrata</taxon>
        <taxon>Euteleostomi</taxon>
        <taxon>Mammalia</taxon>
        <taxon>Eutheria</taxon>
        <taxon>Laurasiatheria</taxon>
        <taxon>Artiodactyla</taxon>
        <taxon>Ruminantia</taxon>
        <taxon>Pecora</taxon>
        <taxon>Bovidae</taxon>
        <taxon>Caprinae</taxon>
        <taxon>Ovis</taxon>
    </lineage>
</organism>
<dbReference type="CDD" id="cd12286">
    <property type="entry name" value="RRM_Man1"/>
    <property type="match status" value="1"/>
</dbReference>
<comment type="subunit">
    <text evidence="18">Interacts with SMAD1, SMAD2, SMAD3 and SMAD5. Binds to both phosphorylated and unphosphorylated R-SMADS.</text>
</comment>
<dbReference type="GO" id="GO:0008270">
    <property type="term" value="F:zinc ion binding"/>
    <property type="evidence" value="ECO:0007669"/>
    <property type="project" value="UniProtKB-ARBA"/>
</dbReference>
<comment type="catalytic activity">
    <reaction evidence="16">
        <text>[thioredoxin]-disulfide + L-methionine + H2O = L-methionine (R)-S-oxide + [thioredoxin]-dithiol</text>
        <dbReference type="Rhea" id="RHEA:21260"/>
        <dbReference type="Rhea" id="RHEA-COMP:10698"/>
        <dbReference type="Rhea" id="RHEA-COMP:10700"/>
        <dbReference type="ChEBI" id="CHEBI:15377"/>
        <dbReference type="ChEBI" id="CHEBI:29950"/>
        <dbReference type="ChEBI" id="CHEBI:50058"/>
        <dbReference type="ChEBI" id="CHEBI:57844"/>
        <dbReference type="ChEBI" id="CHEBI:58773"/>
        <dbReference type="EC" id="1.8.4.14"/>
    </reaction>
</comment>
<comment type="function">
    <text evidence="17">Can function as a specific repressor of TGF-beta, activin, and BMP signaling through its interaction with the R-SMAD proteins. Antagonizes TGF-beta-induced cell proliferation arrest.</text>
</comment>
<evidence type="ECO:0000256" key="22">
    <source>
        <dbReference type="SAM" id="Phobius"/>
    </source>
</evidence>
<evidence type="ECO:0000256" key="21">
    <source>
        <dbReference type="SAM" id="MobiDB-lite"/>
    </source>
</evidence>
<feature type="compositionally biased region" description="Acidic residues" evidence="21">
    <location>
        <begin position="217"/>
        <end position="236"/>
    </location>
</feature>
<dbReference type="EMBL" id="JAKZEL010000002">
    <property type="protein sequence ID" value="KAI4546425.1"/>
    <property type="molecule type" value="Genomic_DNA"/>
</dbReference>
<dbReference type="EC" id="1.8.4.12" evidence="5"/>
<dbReference type="InterPro" id="IPR012677">
    <property type="entry name" value="Nucleotide-bd_a/b_plait_sf"/>
</dbReference>
<evidence type="ECO:0000256" key="16">
    <source>
        <dbReference type="ARBA" id="ARBA00049261"/>
    </source>
</evidence>
<comment type="subcellular location">
    <subcellularLocation>
        <location evidence="2">Nucleus inner membrane</location>
        <topology evidence="2">Multi-pass membrane protein</topology>
    </subcellularLocation>
</comment>
<feature type="region of interest" description="Disordered" evidence="21">
    <location>
        <begin position="19"/>
        <end position="38"/>
    </location>
</feature>
<dbReference type="AlphaFoldDB" id="A0AAD4UMS3"/>
<evidence type="ECO:0000256" key="12">
    <source>
        <dbReference type="ARBA" id="ARBA00023125"/>
    </source>
</evidence>
<dbReference type="Gene3D" id="1.10.10.1180">
    <property type="entry name" value="MAN1, winged-helix domain"/>
    <property type="match status" value="1"/>
</dbReference>
<comment type="caution">
    <text evidence="25">The sequence shown here is derived from an EMBL/GenBank/DDBJ whole genome shotgun (WGS) entry which is preliminary data.</text>
</comment>
<feature type="region of interest" description="Disordered" evidence="21">
    <location>
        <begin position="327"/>
        <end position="355"/>
    </location>
</feature>
<dbReference type="SUPFAM" id="SSF54928">
    <property type="entry name" value="RNA-binding domain, RBD"/>
    <property type="match status" value="1"/>
</dbReference>
<evidence type="ECO:0000256" key="7">
    <source>
        <dbReference type="ARBA" id="ARBA00022692"/>
    </source>
</evidence>
<dbReference type="InterPro" id="IPR011015">
    <property type="entry name" value="LEM/LEM-like_dom_sf"/>
</dbReference>
<keyword evidence="14" id="KW-0539">Nucleus</keyword>
<evidence type="ECO:0000256" key="14">
    <source>
        <dbReference type="ARBA" id="ARBA00023242"/>
    </source>
</evidence>
<evidence type="ECO:0000313" key="25">
    <source>
        <dbReference type="EMBL" id="KAI4546425.1"/>
    </source>
</evidence>
<dbReference type="SUPFAM" id="SSF63451">
    <property type="entry name" value="LEM domain"/>
    <property type="match status" value="1"/>
</dbReference>
<evidence type="ECO:0000259" key="23">
    <source>
        <dbReference type="PROSITE" id="PS50954"/>
    </source>
</evidence>
<evidence type="ECO:0000256" key="13">
    <source>
        <dbReference type="ARBA" id="ARBA00023136"/>
    </source>
</evidence>
<dbReference type="InterPro" id="IPR052277">
    <property type="entry name" value="INM_ESCRT-Associated"/>
</dbReference>
<dbReference type="FunFam" id="1.10.720.40:FF:000001">
    <property type="entry name" value="LEM domain containing 2, isoform CRA_a"/>
    <property type="match status" value="1"/>
</dbReference>
<evidence type="ECO:0000259" key="24">
    <source>
        <dbReference type="PROSITE" id="PS51790"/>
    </source>
</evidence>
<feature type="compositionally biased region" description="Acidic residues" evidence="21">
    <location>
        <begin position="259"/>
        <end position="269"/>
    </location>
</feature>
<feature type="transmembrane region" description="Helical" evidence="22">
    <location>
        <begin position="636"/>
        <end position="653"/>
    </location>
</feature>
<evidence type="ECO:0000256" key="4">
    <source>
        <dbReference type="ARBA" id="ARBA00012498"/>
    </source>
</evidence>
<dbReference type="GO" id="GO:0033743">
    <property type="term" value="F:peptide-methionine (R)-S-oxide reductase activity"/>
    <property type="evidence" value="ECO:0007669"/>
    <property type="project" value="UniProtKB-EC"/>
</dbReference>
<dbReference type="SMART" id="SM00540">
    <property type="entry name" value="LEM"/>
    <property type="match status" value="1"/>
</dbReference>
<dbReference type="Gene3D" id="1.10.720.40">
    <property type="match status" value="1"/>
</dbReference>
<evidence type="ECO:0000256" key="15">
    <source>
        <dbReference type="ARBA" id="ARBA00048488"/>
    </source>
</evidence>
<dbReference type="SUPFAM" id="SSF51316">
    <property type="entry name" value="Mss4-like"/>
    <property type="match status" value="1"/>
</dbReference>
<dbReference type="Gene3D" id="3.30.70.330">
    <property type="match status" value="1"/>
</dbReference>
<feature type="region of interest" description="Disordered" evidence="21">
    <location>
        <begin position="100"/>
        <end position="303"/>
    </location>
</feature>
<feature type="domain" description="MsrB" evidence="24">
    <location>
        <begin position="982"/>
        <end position="1104"/>
    </location>
</feature>
<dbReference type="InterPro" id="IPR002579">
    <property type="entry name" value="Met_Sox_Rdtase_MsrB_dom"/>
</dbReference>
<dbReference type="InterPro" id="IPR018996">
    <property type="entry name" value="Man1/Src1-like_C"/>
</dbReference>
<dbReference type="InterPro" id="IPR041885">
    <property type="entry name" value="MAN1_winged_helix_dom"/>
</dbReference>
<feature type="domain" description="LEM" evidence="23">
    <location>
        <begin position="6"/>
        <end position="50"/>
    </location>
</feature>
<dbReference type="InterPro" id="IPR034394">
    <property type="entry name" value="Man1_RRM"/>
</dbReference>
<proteinExistence type="inferred from homology"/>
<evidence type="ECO:0000256" key="19">
    <source>
        <dbReference type="ARBA" id="ARBA00067966"/>
    </source>
</evidence>
<comment type="catalytic activity">
    <reaction evidence="15">
        <text>L-methionyl-[protein] + [thioredoxin]-disulfide + H2O = L-methionyl-(R)-S-oxide-[protein] + [thioredoxin]-dithiol</text>
        <dbReference type="Rhea" id="RHEA:24164"/>
        <dbReference type="Rhea" id="RHEA-COMP:10698"/>
        <dbReference type="Rhea" id="RHEA-COMP:10700"/>
        <dbReference type="Rhea" id="RHEA-COMP:12313"/>
        <dbReference type="Rhea" id="RHEA-COMP:12314"/>
        <dbReference type="ChEBI" id="CHEBI:15377"/>
        <dbReference type="ChEBI" id="CHEBI:16044"/>
        <dbReference type="ChEBI" id="CHEBI:29950"/>
        <dbReference type="ChEBI" id="CHEBI:45764"/>
        <dbReference type="ChEBI" id="CHEBI:50058"/>
        <dbReference type="EC" id="1.8.4.12"/>
    </reaction>
</comment>
<evidence type="ECO:0000256" key="6">
    <source>
        <dbReference type="ARBA" id="ARBA00022553"/>
    </source>
</evidence>
<feature type="region of interest" description="Disordered" evidence="21">
    <location>
        <begin position="1103"/>
        <end position="1126"/>
    </location>
</feature>
<reference evidence="25" key="1">
    <citation type="submission" date="2022-03" db="EMBL/GenBank/DDBJ databases">
        <title>Genomic analyses of argali, domestic sheep and their hybrids provide insights into chromosomal evolution, heterosis and genetic basis of agronomic traits.</title>
        <authorList>
            <person name="Li M."/>
        </authorList>
    </citation>
    <scope>NUCLEOTIDE SEQUENCE</scope>
    <source>
        <strain evidence="25">CAU-MHL-2022a</strain>
        <tissue evidence="25">Skin</tissue>
    </source>
</reference>
<evidence type="ECO:0000256" key="5">
    <source>
        <dbReference type="ARBA" id="ARBA00012499"/>
    </source>
</evidence>
<dbReference type="FunFam" id="3.30.70.330:FF:000176">
    <property type="entry name" value="Inner nuclear membrane protein Man1"/>
    <property type="match status" value="1"/>
</dbReference>
<dbReference type="GO" id="GO:0031490">
    <property type="term" value="F:chromatin DNA binding"/>
    <property type="evidence" value="ECO:0007669"/>
    <property type="project" value="TreeGrafter"/>
</dbReference>
<dbReference type="PROSITE" id="PS50954">
    <property type="entry name" value="LEM"/>
    <property type="match status" value="1"/>
</dbReference>
<evidence type="ECO:0000256" key="18">
    <source>
        <dbReference type="ARBA" id="ARBA00063273"/>
    </source>
</evidence>
<dbReference type="HAMAP" id="MF_01400">
    <property type="entry name" value="MsrB"/>
    <property type="match status" value="1"/>
</dbReference>
<dbReference type="Proteomes" id="UP001214576">
    <property type="component" value="Unassembled WGS sequence"/>
</dbReference>
<keyword evidence="11" id="KW-0560">Oxidoreductase</keyword>
<dbReference type="PROSITE" id="PS51790">
    <property type="entry name" value="MSRB"/>
    <property type="match status" value="1"/>
</dbReference>
<dbReference type="InterPro" id="IPR011057">
    <property type="entry name" value="Mss4-like_sf"/>
</dbReference>
<dbReference type="Pfam" id="PF03020">
    <property type="entry name" value="LEM"/>
    <property type="match status" value="1"/>
</dbReference>
<evidence type="ECO:0000256" key="2">
    <source>
        <dbReference type="ARBA" id="ARBA00004473"/>
    </source>
</evidence>
<name>A0AAD4UMS3_OVIAM</name>
<dbReference type="PANTHER" id="PTHR13428:SF10">
    <property type="entry name" value="INNER NUCLEAR MEMBRANE PROTEIN MAN1"/>
    <property type="match status" value="1"/>
</dbReference>
<feature type="compositionally biased region" description="Low complexity" evidence="21">
    <location>
        <begin position="63"/>
        <end position="83"/>
    </location>
</feature>
<keyword evidence="7 22" id="KW-0812">Transmembrane</keyword>